<reference evidence="1 2" key="1">
    <citation type="submission" date="2018-07" db="EMBL/GenBank/DDBJ databases">
        <title>Pseudomonas laoshanensis sp. nov., isolated from soil.</title>
        <authorList>
            <person name="Sun J."/>
            <person name="Yu L."/>
            <person name="Wang M."/>
            <person name="Zhang C."/>
        </authorList>
    </citation>
    <scope>NUCLEOTIDE SEQUENCE [LARGE SCALE GENOMIC DNA]</scope>
    <source>
        <strain evidence="1 2">Y22</strain>
    </source>
</reference>
<dbReference type="InterPro" id="IPR058532">
    <property type="entry name" value="YjbR/MT2646/Rv2570-like"/>
</dbReference>
<evidence type="ECO:0000313" key="1">
    <source>
        <dbReference type="EMBL" id="KAA0694029.1"/>
    </source>
</evidence>
<dbReference type="AlphaFoldDB" id="A0A7V7GSY4"/>
<name>A0A7V7GSY4_9GAMM</name>
<dbReference type="EMBL" id="QOVF01000003">
    <property type="protein sequence ID" value="KAA0694029.1"/>
    <property type="molecule type" value="Genomic_DNA"/>
</dbReference>
<dbReference type="Proteomes" id="UP000463138">
    <property type="component" value="Unassembled WGS sequence"/>
</dbReference>
<proteinExistence type="predicted"/>
<dbReference type="GO" id="GO:0003677">
    <property type="term" value="F:DNA binding"/>
    <property type="evidence" value="ECO:0007669"/>
    <property type="project" value="UniProtKB-KW"/>
</dbReference>
<dbReference type="InterPro" id="IPR007351">
    <property type="entry name" value="YjbR"/>
</dbReference>
<comment type="caution">
    <text evidence="1">The sequence shown here is derived from an EMBL/GenBank/DDBJ whole genome shotgun (WGS) entry which is preliminary data.</text>
</comment>
<sequence length="115" mass="12943">MNAAELSHFCLSLPGAREDLKWGQNRVFSVAGTKMFALIDLTTDSCAFKVDQPLFLGFCDRPGFHPSPYLARAHWVSLDYPYKLTTEELRGLVRESHQLVVGRLPKRLQAGLILP</sequence>
<protein>
    <submittedName>
        <fullName evidence="1">MmcQ/YjbR family DNA-binding protein</fullName>
    </submittedName>
</protein>
<dbReference type="Gene3D" id="3.90.1150.30">
    <property type="match status" value="1"/>
</dbReference>
<evidence type="ECO:0000313" key="2">
    <source>
        <dbReference type="Proteomes" id="UP000463138"/>
    </source>
</evidence>
<gene>
    <name evidence="1" type="ORF">DT594_11985</name>
</gene>
<organism evidence="1 2">
    <name type="scientific">Halopseudomonas laoshanensis</name>
    <dbReference type="NCBI Taxonomy" id="2268758"/>
    <lineage>
        <taxon>Bacteria</taxon>
        <taxon>Pseudomonadati</taxon>
        <taxon>Pseudomonadota</taxon>
        <taxon>Gammaproteobacteria</taxon>
        <taxon>Pseudomonadales</taxon>
        <taxon>Pseudomonadaceae</taxon>
        <taxon>Halopseudomonas</taxon>
    </lineage>
</organism>
<dbReference type="InterPro" id="IPR038056">
    <property type="entry name" value="YjbR-like_sf"/>
</dbReference>
<keyword evidence="1" id="KW-0238">DNA-binding</keyword>
<dbReference type="PANTHER" id="PTHR35145:SF1">
    <property type="entry name" value="CYTOPLASMIC PROTEIN"/>
    <property type="match status" value="1"/>
</dbReference>
<keyword evidence="2" id="KW-1185">Reference proteome</keyword>
<accession>A0A7V7GSY4</accession>
<dbReference type="PANTHER" id="PTHR35145">
    <property type="entry name" value="CYTOPLASMIC PROTEIN-RELATED"/>
    <property type="match status" value="1"/>
</dbReference>
<dbReference type="SUPFAM" id="SSF142906">
    <property type="entry name" value="YjbR-like"/>
    <property type="match status" value="1"/>
</dbReference>
<dbReference type="OrthoDB" id="9804614at2"/>
<dbReference type="RefSeq" id="WP_149332882.1">
    <property type="nucleotide sequence ID" value="NZ_QOVF01000003.1"/>
</dbReference>
<dbReference type="Pfam" id="PF04237">
    <property type="entry name" value="YjbR"/>
    <property type="match status" value="1"/>
</dbReference>